<gene>
    <name evidence="1" type="ORF">AVDCRST_MAG29-108</name>
</gene>
<dbReference type="EMBL" id="CADCUG010000010">
    <property type="protein sequence ID" value="CAA9315831.1"/>
    <property type="molecule type" value="Genomic_DNA"/>
</dbReference>
<evidence type="ECO:0000313" key="1">
    <source>
        <dbReference type="EMBL" id="CAA9315831.1"/>
    </source>
</evidence>
<dbReference type="AlphaFoldDB" id="A0A6J4KWJ0"/>
<protein>
    <submittedName>
        <fullName evidence="1">Uncharacterized protein</fullName>
    </submittedName>
</protein>
<organism evidence="1">
    <name type="scientific">uncultured Nocardioidaceae bacterium</name>
    <dbReference type="NCBI Taxonomy" id="253824"/>
    <lineage>
        <taxon>Bacteria</taxon>
        <taxon>Bacillati</taxon>
        <taxon>Actinomycetota</taxon>
        <taxon>Actinomycetes</taxon>
        <taxon>Propionibacteriales</taxon>
        <taxon>Nocardioidaceae</taxon>
        <taxon>environmental samples</taxon>
    </lineage>
</organism>
<proteinExistence type="predicted"/>
<accession>A0A6J4KWJ0</accession>
<reference evidence="1" key="1">
    <citation type="submission" date="2020-02" db="EMBL/GenBank/DDBJ databases">
        <authorList>
            <person name="Meier V. D."/>
        </authorList>
    </citation>
    <scope>NUCLEOTIDE SEQUENCE</scope>
    <source>
        <strain evidence="1">AVDCRST_MAG29</strain>
    </source>
</reference>
<sequence>MVTGCSTRLRSHVEQRYAVVSEEARSSFKAGHSISRG</sequence>
<name>A0A6J4KWJ0_9ACTN</name>